<dbReference type="Proteomes" id="UP001347796">
    <property type="component" value="Unassembled WGS sequence"/>
</dbReference>
<feature type="compositionally biased region" description="Basic and acidic residues" evidence="1">
    <location>
        <begin position="86"/>
        <end position="96"/>
    </location>
</feature>
<proteinExistence type="predicted"/>
<keyword evidence="2" id="KW-1133">Transmembrane helix</keyword>
<gene>
    <name evidence="3" type="ORF">SNE40_013310</name>
</gene>
<keyword evidence="2" id="KW-0472">Membrane</keyword>
<organism evidence="3 4">
    <name type="scientific">Patella caerulea</name>
    <name type="common">Rayed Mediterranean limpet</name>
    <dbReference type="NCBI Taxonomy" id="87958"/>
    <lineage>
        <taxon>Eukaryota</taxon>
        <taxon>Metazoa</taxon>
        <taxon>Spiralia</taxon>
        <taxon>Lophotrochozoa</taxon>
        <taxon>Mollusca</taxon>
        <taxon>Gastropoda</taxon>
        <taxon>Patellogastropoda</taxon>
        <taxon>Patelloidea</taxon>
        <taxon>Patellidae</taxon>
        <taxon>Patella</taxon>
    </lineage>
</organism>
<sequence>MNNYTAILFNMTTSQTTTDLINTTTTSTEVLPEAMNDTTFDSGVTSAELVVIGAGITVGILAVSAILLRLIMPLVRKSYQKNRMLSKEPIEDDKNRHLFAPSTPSSMMSRSSRSSSRTGEWSDSGSDRTKTTYASEANLIPQNSSYGNLRAQKLVYPMYLPESNSASIADADRLNDDLISVISTNSLEAANFGDAYRQNWDQTFDPYLQSDSSLSYVSHPSENRKIPDKTSEWYASESPMRRDWERSQMNGGLYRHDIMPTKLTKL</sequence>
<keyword evidence="4" id="KW-1185">Reference proteome</keyword>
<evidence type="ECO:0000256" key="1">
    <source>
        <dbReference type="SAM" id="MobiDB-lite"/>
    </source>
</evidence>
<feature type="compositionally biased region" description="Low complexity" evidence="1">
    <location>
        <begin position="101"/>
        <end position="118"/>
    </location>
</feature>
<feature type="region of interest" description="Disordered" evidence="1">
    <location>
        <begin position="86"/>
        <end position="136"/>
    </location>
</feature>
<evidence type="ECO:0000313" key="3">
    <source>
        <dbReference type="EMBL" id="KAK6178542.1"/>
    </source>
</evidence>
<accession>A0AAN8PH57</accession>
<name>A0AAN8PH57_PATCE</name>
<comment type="caution">
    <text evidence="3">The sequence shown here is derived from an EMBL/GenBank/DDBJ whole genome shotgun (WGS) entry which is preliminary data.</text>
</comment>
<keyword evidence="2" id="KW-0812">Transmembrane</keyword>
<feature type="transmembrane region" description="Helical" evidence="2">
    <location>
        <begin position="49"/>
        <end position="71"/>
    </location>
</feature>
<dbReference type="AlphaFoldDB" id="A0AAN8PH57"/>
<evidence type="ECO:0000313" key="4">
    <source>
        <dbReference type="Proteomes" id="UP001347796"/>
    </source>
</evidence>
<dbReference type="EMBL" id="JAZGQO010000009">
    <property type="protein sequence ID" value="KAK6178542.1"/>
    <property type="molecule type" value="Genomic_DNA"/>
</dbReference>
<evidence type="ECO:0000256" key="2">
    <source>
        <dbReference type="SAM" id="Phobius"/>
    </source>
</evidence>
<protein>
    <submittedName>
        <fullName evidence="3">Uncharacterized protein</fullName>
    </submittedName>
</protein>
<reference evidence="3 4" key="1">
    <citation type="submission" date="2024-01" db="EMBL/GenBank/DDBJ databases">
        <title>The genome of the rayed Mediterranean limpet Patella caerulea (Linnaeus, 1758).</title>
        <authorList>
            <person name="Anh-Thu Weber A."/>
            <person name="Halstead-Nussloch G."/>
        </authorList>
    </citation>
    <scope>NUCLEOTIDE SEQUENCE [LARGE SCALE GENOMIC DNA]</scope>
    <source>
        <strain evidence="3">AATW-2023a</strain>
        <tissue evidence="3">Whole specimen</tissue>
    </source>
</reference>